<sequence>MTAESRNGELREFRVGDIVRHFKREYVNQDTAEYLYRIVAFASHTETGEKLVIYEALYPPYKVCARPYEMFISPVDRSKYPDAAQEYRFETVHRVKP</sequence>
<proteinExistence type="predicted"/>
<gene>
    <name evidence="2" type="ORF">SAMN02910344_01095</name>
</gene>
<protein>
    <recommendedName>
        <fullName evidence="1">DUF1653 domain-containing protein</fullName>
    </recommendedName>
</protein>
<dbReference type="RefSeq" id="WP_051622084.1">
    <property type="nucleotide sequence ID" value="NZ_FOXF01000015.1"/>
</dbReference>
<organism evidence="2 3">
    <name type="scientific">Ruminobacter amylophilus</name>
    <dbReference type="NCBI Taxonomy" id="867"/>
    <lineage>
        <taxon>Bacteria</taxon>
        <taxon>Pseudomonadati</taxon>
        <taxon>Pseudomonadota</taxon>
        <taxon>Gammaproteobacteria</taxon>
        <taxon>Aeromonadales</taxon>
        <taxon>Succinivibrionaceae</taxon>
        <taxon>Ruminobacter</taxon>
    </lineage>
</organism>
<name>A0A662ZIE1_9GAMM</name>
<dbReference type="EMBL" id="FOXF01000015">
    <property type="protein sequence ID" value="SFP32417.1"/>
    <property type="molecule type" value="Genomic_DNA"/>
</dbReference>
<dbReference type="InterPro" id="IPR023387">
    <property type="entry name" value="DUF1653-like_dom"/>
</dbReference>
<evidence type="ECO:0000259" key="1">
    <source>
        <dbReference type="Pfam" id="PF07866"/>
    </source>
</evidence>
<feature type="domain" description="DUF1653" evidence="1">
    <location>
        <begin position="18"/>
        <end position="90"/>
    </location>
</feature>
<evidence type="ECO:0000313" key="3">
    <source>
        <dbReference type="Proteomes" id="UP000243745"/>
    </source>
</evidence>
<reference evidence="2 3" key="1">
    <citation type="submission" date="2016-10" db="EMBL/GenBank/DDBJ databases">
        <authorList>
            <person name="Varghese N."/>
            <person name="Submissions S."/>
        </authorList>
    </citation>
    <scope>NUCLEOTIDE SEQUENCE [LARGE SCALE GENOMIC DNA]</scope>
    <source>
        <strain evidence="2 3">DSM 1361</strain>
    </source>
</reference>
<evidence type="ECO:0000313" key="2">
    <source>
        <dbReference type="EMBL" id="SFP32417.1"/>
    </source>
</evidence>
<dbReference type="Pfam" id="PF07866">
    <property type="entry name" value="DUF1653"/>
    <property type="match status" value="1"/>
</dbReference>
<keyword evidence="3" id="KW-1185">Reference proteome</keyword>
<dbReference type="Gene3D" id="2.30.30.320">
    <property type="entry name" value="DUF1653-like domain"/>
    <property type="match status" value="1"/>
</dbReference>
<dbReference type="Proteomes" id="UP000243745">
    <property type="component" value="Unassembled WGS sequence"/>
</dbReference>
<accession>A0A662ZIE1</accession>
<dbReference type="InterPro" id="IPR037135">
    <property type="entry name" value="DUF1653-like_dom_sf"/>
</dbReference>
<dbReference type="OrthoDB" id="371169at2"/>
<dbReference type="AlphaFoldDB" id="A0A662ZIE1"/>